<dbReference type="SMART" id="SM00115">
    <property type="entry name" value="CASc"/>
    <property type="match status" value="1"/>
</dbReference>
<dbReference type="PANTHER" id="PTHR10454:SF232">
    <property type="entry name" value="AT03047P-RELATED"/>
    <property type="match status" value="1"/>
</dbReference>
<reference evidence="5" key="2">
    <citation type="submission" date="2022-10" db="EMBL/GenBank/DDBJ databases">
        <authorList>
            <consortium name="ENA_rothamsted_submissions"/>
            <consortium name="culmorum"/>
            <person name="King R."/>
        </authorList>
    </citation>
    <scope>NUCLEOTIDE SEQUENCE</scope>
</reference>
<keyword evidence="6" id="KW-1185">Reference proteome</keyword>
<sequence>MMDEKDSKKAYIQQRGTNNNNSMPVERNLLASVCWPFRRIFDIFINLFHNSCTDSTDGRMSRRFRRWTNRIRNAFRRNSNRQNIYHINEYPRLVLPKINVEYEYNMNHENRGIAVIYNQEYFANNTGFQKRDGTDVDLDSLIKSLERLDFKVLYFSDLNKDELIKSLRKVSSMDYSKSDCILIAILSHGQLNRIFSRDDSYHISLITSFFTDENCPSLRGKPKVFLIQACRGGQFDYGYDMQNSSNYRLRRVNMGSYEDVDVTATGLMHSALYETEMVHNPPNHPDFLIVRSTMPNYVSFRNKQNGSWFIQDLCTELNKYANELDLLTLLTFVNGQVALRESVPDKGKQTICISSMLTKRLIFHAKNRLEQS</sequence>
<dbReference type="PROSITE" id="PS50208">
    <property type="entry name" value="CASPASE_P20"/>
    <property type="match status" value="1"/>
</dbReference>
<gene>
    <name evidence="5" type="ORF">CHIRRI_LOCUS5985</name>
</gene>
<protein>
    <submittedName>
        <fullName evidence="5">Uncharacterized protein</fullName>
    </submittedName>
</protein>
<evidence type="ECO:0000256" key="1">
    <source>
        <dbReference type="ARBA" id="ARBA00010134"/>
    </source>
</evidence>
<dbReference type="AlphaFoldDB" id="A0A9N9WS53"/>
<reference evidence="5" key="1">
    <citation type="submission" date="2022-01" db="EMBL/GenBank/DDBJ databases">
        <authorList>
            <person name="King R."/>
        </authorList>
    </citation>
    <scope>NUCLEOTIDE SEQUENCE</scope>
</reference>
<dbReference type="PRINTS" id="PR00376">
    <property type="entry name" value="IL1BCENZYME"/>
</dbReference>
<dbReference type="InterPro" id="IPR011600">
    <property type="entry name" value="Pept_C14_caspase"/>
</dbReference>
<dbReference type="GO" id="GO:0005737">
    <property type="term" value="C:cytoplasm"/>
    <property type="evidence" value="ECO:0007669"/>
    <property type="project" value="TreeGrafter"/>
</dbReference>
<feature type="domain" description="Caspase family p10" evidence="3">
    <location>
        <begin position="277"/>
        <end position="365"/>
    </location>
</feature>
<dbReference type="EMBL" id="OU895878">
    <property type="protein sequence ID" value="CAG9803084.1"/>
    <property type="molecule type" value="Genomic_DNA"/>
</dbReference>
<evidence type="ECO:0000313" key="6">
    <source>
        <dbReference type="Proteomes" id="UP001153620"/>
    </source>
</evidence>
<dbReference type="GO" id="GO:0006915">
    <property type="term" value="P:apoptotic process"/>
    <property type="evidence" value="ECO:0007669"/>
    <property type="project" value="TreeGrafter"/>
</dbReference>
<dbReference type="OrthoDB" id="6116485at2759"/>
<dbReference type="InterPro" id="IPR029030">
    <property type="entry name" value="Caspase-like_dom_sf"/>
</dbReference>
<evidence type="ECO:0000259" key="3">
    <source>
        <dbReference type="PROSITE" id="PS50207"/>
    </source>
</evidence>
<feature type="domain" description="Caspase family p20" evidence="4">
    <location>
        <begin position="110"/>
        <end position="234"/>
    </location>
</feature>
<comment type="similarity">
    <text evidence="1 2">Belongs to the peptidase C14A family.</text>
</comment>
<proteinExistence type="inferred from homology"/>
<dbReference type="Gene3D" id="3.40.50.1460">
    <property type="match status" value="1"/>
</dbReference>
<dbReference type="Pfam" id="PF00656">
    <property type="entry name" value="Peptidase_C14"/>
    <property type="match status" value="1"/>
</dbReference>
<dbReference type="InterPro" id="IPR015917">
    <property type="entry name" value="Pept_C14A"/>
</dbReference>
<dbReference type="GO" id="GO:0043525">
    <property type="term" value="P:positive regulation of neuron apoptotic process"/>
    <property type="evidence" value="ECO:0007669"/>
    <property type="project" value="TreeGrafter"/>
</dbReference>
<dbReference type="InterPro" id="IPR002138">
    <property type="entry name" value="Pept_C14_p10"/>
</dbReference>
<dbReference type="InterPro" id="IPR002398">
    <property type="entry name" value="Pept_C14"/>
</dbReference>
<dbReference type="InterPro" id="IPR033139">
    <property type="entry name" value="Caspase_cys_AS"/>
</dbReference>
<dbReference type="Proteomes" id="UP001153620">
    <property type="component" value="Chromosome 2"/>
</dbReference>
<dbReference type="InterPro" id="IPR001309">
    <property type="entry name" value="Pept_C14_p20"/>
</dbReference>
<evidence type="ECO:0000256" key="2">
    <source>
        <dbReference type="RuleBase" id="RU003971"/>
    </source>
</evidence>
<dbReference type="PANTHER" id="PTHR10454">
    <property type="entry name" value="CASPASE"/>
    <property type="match status" value="1"/>
</dbReference>
<dbReference type="PROSITE" id="PS50207">
    <property type="entry name" value="CASPASE_P10"/>
    <property type="match status" value="1"/>
</dbReference>
<evidence type="ECO:0000313" key="5">
    <source>
        <dbReference type="EMBL" id="CAG9803084.1"/>
    </source>
</evidence>
<evidence type="ECO:0000259" key="4">
    <source>
        <dbReference type="PROSITE" id="PS50208"/>
    </source>
</evidence>
<dbReference type="CDD" id="cd00032">
    <property type="entry name" value="CASc"/>
    <property type="match status" value="1"/>
</dbReference>
<dbReference type="GO" id="GO:0006508">
    <property type="term" value="P:proteolysis"/>
    <property type="evidence" value="ECO:0007669"/>
    <property type="project" value="InterPro"/>
</dbReference>
<dbReference type="GO" id="GO:0004197">
    <property type="term" value="F:cysteine-type endopeptidase activity"/>
    <property type="evidence" value="ECO:0007669"/>
    <property type="project" value="InterPro"/>
</dbReference>
<organism evidence="5 6">
    <name type="scientific">Chironomus riparius</name>
    <dbReference type="NCBI Taxonomy" id="315576"/>
    <lineage>
        <taxon>Eukaryota</taxon>
        <taxon>Metazoa</taxon>
        <taxon>Ecdysozoa</taxon>
        <taxon>Arthropoda</taxon>
        <taxon>Hexapoda</taxon>
        <taxon>Insecta</taxon>
        <taxon>Pterygota</taxon>
        <taxon>Neoptera</taxon>
        <taxon>Endopterygota</taxon>
        <taxon>Diptera</taxon>
        <taxon>Nematocera</taxon>
        <taxon>Chironomoidea</taxon>
        <taxon>Chironomidae</taxon>
        <taxon>Chironominae</taxon>
        <taxon>Chironomus</taxon>
    </lineage>
</organism>
<name>A0A9N9WS53_9DIPT</name>
<accession>A0A9N9WS53</accession>
<dbReference type="SUPFAM" id="SSF52129">
    <property type="entry name" value="Caspase-like"/>
    <property type="match status" value="1"/>
</dbReference>
<dbReference type="PROSITE" id="PS01122">
    <property type="entry name" value="CASPASE_CYS"/>
    <property type="match status" value="1"/>
</dbReference>